<evidence type="ECO:0000256" key="6">
    <source>
        <dbReference type="ARBA" id="ARBA00022592"/>
    </source>
</evidence>
<protein>
    <recommendedName>
        <fullName evidence="8">Phosphate-specific transport system accessory protein PhoU</fullName>
    </recommendedName>
</protein>
<dbReference type="GO" id="GO:0045936">
    <property type="term" value="P:negative regulation of phosphate metabolic process"/>
    <property type="evidence" value="ECO:0007669"/>
    <property type="project" value="InterPro"/>
</dbReference>
<dbReference type="KEGG" id="app:CAP2UW1_1995"/>
<dbReference type="InterPro" id="IPR026022">
    <property type="entry name" value="PhoU_dom"/>
</dbReference>
<dbReference type="GO" id="GO:0005737">
    <property type="term" value="C:cytoplasm"/>
    <property type="evidence" value="ECO:0007669"/>
    <property type="project" value="UniProtKB-SubCell"/>
</dbReference>
<reference evidence="10" key="1">
    <citation type="submission" date="2009-08" db="EMBL/GenBank/DDBJ databases">
        <authorList>
            <consortium name="US DOE Joint Genome Institute"/>
            <person name="Lucas S."/>
            <person name="Copeland A."/>
            <person name="Lapidus A."/>
            <person name="Glavina del Rio T."/>
            <person name="Dalin E."/>
            <person name="Tice H."/>
            <person name="Bruce D."/>
            <person name="Barry K."/>
            <person name="Pitluck S."/>
            <person name="Lowry S."/>
            <person name="Larimer F."/>
            <person name="Land M."/>
            <person name="Hauser L."/>
            <person name="Kyrpides N."/>
            <person name="Ivanova N."/>
            <person name="McMahon K.D."/>
            <person name="Hugenholtz P."/>
        </authorList>
    </citation>
    <scope>NUCLEOTIDE SEQUENCE</scope>
    <source>
        <strain evidence="10">UW-1</strain>
    </source>
</reference>
<gene>
    <name evidence="10" type="ordered locus">CAP2UW1_1995</name>
</gene>
<dbReference type="EMBL" id="CP001715">
    <property type="protein sequence ID" value="ACV35291.1"/>
    <property type="molecule type" value="Genomic_DNA"/>
</dbReference>
<evidence type="ECO:0000256" key="3">
    <source>
        <dbReference type="ARBA" id="ARBA00011738"/>
    </source>
</evidence>
<dbReference type="PIRSF" id="PIRSF003107">
    <property type="entry name" value="PhoU"/>
    <property type="match status" value="1"/>
</dbReference>
<dbReference type="FunFam" id="1.20.58.220:FF:000004">
    <property type="entry name" value="Phosphate-specific transport system accessory protein PhoU"/>
    <property type="match status" value="1"/>
</dbReference>
<dbReference type="eggNOG" id="COG0704">
    <property type="taxonomic scope" value="Bacteria"/>
</dbReference>
<keyword evidence="4 8" id="KW-0813">Transport</keyword>
<dbReference type="InterPro" id="IPR038078">
    <property type="entry name" value="PhoU-like_sf"/>
</dbReference>
<proteinExistence type="inferred from homology"/>
<dbReference type="STRING" id="522306.CAP2UW1_1995"/>
<dbReference type="Gene3D" id="1.20.58.220">
    <property type="entry name" value="Phosphate transport system protein phou homolog 2, domain 2"/>
    <property type="match status" value="2"/>
</dbReference>
<dbReference type="PANTHER" id="PTHR42930">
    <property type="entry name" value="PHOSPHATE-SPECIFIC TRANSPORT SYSTEM ACCESSORY PROTEIN PHOU"/>
    <property type="match status" value="1"/>
</dbReference>
<comment type="function">
    <text evidence="7 8">Plays a role in the regulation of phosphate uptake.</text>
</comment>
<dbReference type="GO" id="GO:0006817">
    <property type="term" value="P:phosphate ion transport"/>
    <property type="evidence" value="ECO:0007669"/>
    <property type="project" value="UniProtKB-KW"/>
</dbReference>
<dbReference type="InterPro" id="IPR028366">
    <property type="entry name" value="PhoU"/>
</dbReference>
<dbReference type="NCBIfam" id="TIGR02135">
    <property type="entry name" value="phoU_full"/>
    <property type="match status" value="1"/>
</dbReference>
<feature type="domain" description="PhoU" evidence="9">
    <location>
        <begin position="128"/>
        <end position="210"/>
    </location>
</feature>
<reference evidence="10" key="2">
    <citation type="submission" date="2009-09" db="EMBL/GenBank/DDBJ databases">
        <title>Complete sequence of chromosome of Candidatus Accumulibacter phosphatis clade IIA str. UW-1.</title>
        <authorList>
            <consortium name="US DOE Joint Genome Institute"/>
            <person name="Martin H.G."/>
            <person name="Ivanova N."/>
            <person name="Kunin V."/>
            <person name="Warnecke F."/>
            <person name="Barry K."/>
            <person name="He S."/>
            <person name="Salamov A."/>
            <person name="Szeto E."/>
            <person name="Dalin E."/>
            <person name="Pangilinan J.L."/>
            <person name="Lapidus A."/>
            <person name="Lowry S."/>
            <person name="Kyrpides N.C."/>
            <person name="McMahon K.D."/>
            <person name="Hugenholtz P."/>
        </authorList>
    </citation>
    <scope>NUCLEOTIDE SEQUENCE [LARGE SCALE GENOMIC DNA]</scope>
    <source>
        <strain evidence="10">UW-1</strain>
    </source>
</reference>
<evidence type="ECO:0000256" key="1">
    <source>
        <dbReference type="ARBA" id="ARBA00004496"/>
    </source>
</evidence>
<evidence type="ECO:0000256" key="2">
    <source>
        <dbReference type="ARBA" id="ARBA00008107"/>
    </source>
</evidence>
<dbReference type="GO" id="GO:0030643">
    <property type="term" value="P:intracellular phosphate ion homeostasis"/>
    <property type="evidence" value="ECO:0007669"/>
    <property type="project" value="InterPro"/>
</dbReference>
<comment type="similarity">
    <text evidence="2 8">Belongs to the PhoU family.</text>
</comment>
<evidence type="ECO:0000259" key="9">
    <source>
        <dbReference type="Pfam" id="PF01895"/>
    </source>
</evidence>
<dbReference type="Pfam" id="PF01895">
    <property type="entry name" value="PhoU"/>
    <property type="match status" value="2"/>
</dbReference>
<evidence type="ECO:0000256" key="7">
    <source>
        <dbReference type="ARBA" id="ARBA00056181"/>
    </source>
</evidence>
<sequence length="232" mass="25735">MSDHLSKQFDLELENIRTRILQMGGLVERQVLAAVDAFSTGNLEEMQQVIDTDSEVDAYEVGIDEDCTLLIARRQPTARDLRLIMAISRVVTDLERIGDKASKIANMSRKLRLAGSQRIPRLSDVHHSGRLATDMLQGALDSLARMDAETARQVIGSDKAIDAAFNAILRQLITYMMEDPRTITEALDIIWIAKAIERVGDHAANIAENVIYVVSGIDVRHTAAVRKKADEA</sequence>
<accession>C7RM42</accession>
<dbReference type="SUPFAM" id="SSF109755">
    <property type="entry name" value="PhoU-like"/>
    <property type="match status" value="1"/>
</dbReference>
<keyword evidence="5 8" id="KW-0963">Cytoplasm</keyword>
<evidence type="ECO:0000256" key="8">
    <source>
        <dbReference type="PIRNR" id="PIRNR003107"/>
    </source>
</evidence>
<dbReference type="AlphaFoldDB" id="C7RM42"/>
<evidence type="ECO:0000313" key="10">
    <source>
        <dbReference type="EMBL" id="ACV35291.1"/>
    </source>
</evidence>
<organism evidence="10">
    <name type="scientific">Accumulibacter regalis</name>
    <dbReference type="NCBI Taxonomy" id="522306"/>
    <lineage>
        <taxon>Bacteria</taxon>
        <taxon>Pseudomonadati</taxon>
        <taxon>Pseudomonadota</taxon>
        <taxon>Betaproteobacteria</taxon>
        <taxon>Candidatus Accumulibacter</taxon>
    </lineage>
</organism>
<evidence type="ECO:0000256" key="5">
    <source>
        <dbReference type="ARBA" id="ARBA00022490"/>
    </source>
</evidence>
<comment type="subcellular location">
    <subcellularLocation>
        <location evidence="1 8">Cytoplasm</location>
    </subcellularLocation>
</comment>
<evidence type="ECO:0000256" key="4">
    <source>
        <dbReference type="ARBA" id="ARBA00022448"/>
    </source>
</evidence>
<dbReference type="HOGENOM" id="CLU_078518_2_1_4"/>
<dbReference type="OrthoDB" id="9814256at2"/>
<keyword evidence="6 8" id="KW-0592">Phosphate transport</keyword>
<comment type="subunit">
    <text evidence="3 8">Homodimer.</text>
</comment>
<feature type="domain" description="PhoU" evidence="9">
    <location>
        <begin position="20"/>
        <end position="106"/>
    </location>
</feature>
<name>C7RM42_ACCRE</name>
<dbReference type="PANTHER" id="PTHR42930:SF3">
    <property type="entry name" value="PHOSPHATE-SPECIFIC TRANSPORT SYSTEM ACCESSORY PROTEIN PHOU"/>
    <property type="match status" value="1"/>
</dbReference>